<dbReference type="PANTHER" id="PTHR34591">
    <property type="entry name" value="OS03G0653100 PROTEIN-RELATED"/>
    <property type="match status" value="1"/>
</dbReference>
<evidence type="ECO:0000313" key="3">
    <source>
        <dbReference type="Proteomes" id="UP001231189"/>
    </source>
</evidence>
<name>A0AAD8R319_LOLMU</name>
<sequence>MEDLMQRLPQEVLDAVLRRLDTPRVLATSRCVCKTWRALIDARGLPVALSGIFTHPRGETLLDYFVLPHQPSSTQVPAAAFDTEEDDDPLRVVQHCNGLLLLGNGVRSWRVLNPATGQWARLPSPPPLRLLGVDDFYGYEEDPDYEEEDGFVVFDPATSPHYQVLLINSIPFMPWPDCQVVRPSTKEREWPPASYTLRVFSSETRLWEQKQFTRQGEARGTVQDMLWCPTPNHSYAAYWRGALYVHERDFAMRINLSDHTYQVISLPDDGDFEEFWTDWYLGKSNGGVYCAILFKGHSGFGLQVWFLDETCAQMKWALRRDVDLRSLLPNFPSEHGDGPSTTQCAHHGDDGDGMSNHVRRTLSILGFHPNKEVVFIHTPSRRVMAYQFDSSDAQDMGYLPVDEVHRHRIHSSFPYTPCRSGELSSNM</sequence>
<dbReference type="SMART" id="SM00256">
    <property type="entry name" value="FBOX"/>
    <property type="match status" value="1"/>
</dbReference>
<dbReference type="InterPro" id="IPR036047">
    <property type="entry name" value="F-box-like_dom_sf"/>
</dbReference>
<dbReference type="PANTHER" id="PTHR34591:SF60">
    <property type="entry name" value="OS01G0824700 PROTEIN"/>
    <property type="match status" value="1"/>
</dbReference>
<comment type="caution">
    <text evidence="2">The sequence shown here is derived from an EMBL/GenBank/DDBJ whole genome shotgun (WGS) entry which is preliminary data.</text>
</comment>
<keyword evidence="3" id="KW-1185">Reference proteome</keyword>
<dbReference type="AlphaFoldDB" id="A0AAD8R319"/>
<proteinExistence type="predicted"/>
<reference evidence="2" key="1">
    <citation type="submission" date="2023-07" db="EMBL/GenBank/DDBJ databases">
        <title>A chromosome-level genome assembly of Lolium multiflorum.</title>
        <authorList>
            <person name="Chen Y."/>
            <person name="Copetti D."/>
            <person name="Kolliker R."/>
            <person name="Studer B."/>
        </authorList>
    </citation>
    <scope>NUCLEOTIDE SEQUENCE</scope>
    <source>
        <strain evidence="2">02402/16</strain>
        <tissue evidence="2">Leaf</tissue>
    </source>
</reference>
<dbReference type="Pfam" id="PF00646">
    <property type="entry name" value="F-box"/>
    <property type="match status" value="1"/>
</dbReference>
<dbReference type="Proteomes" id="UP001231189">
    <property type="component" value="Unassembled WGS sequence"/>
</dbReference>
<dbReference type="PROSITE" id="PS50181">
    <property type="entry name" value="FBOX"/>
    <property type="match status" value="1"/>
</dbReference>
<dbReference type="Gene3D" id="1.20.1280.50">
    <property type="match status" value="1"/>
</dbReference>
<evidence type="ECO:0000313" key="2">
    <source>
        <dbReference type="EMBL" id="KAK1613898.1"/>
    </source>
</evidence>
<dbReference type="InterPro" id="IPR001810">
    <property type="entry name" value="F-box_dom"/>
</dbReference>
<dbReference type="EMBL" id="JAUUTY010000006">
    <property type="protein sequence ID" value="KAK1613898.1"/>
    <property type="molecule type" value="Genomic_DNA"/>
</dbReference>
<dbReference type="SUPFAM" id="SSF81383">
    <property type="entry name" value="F-box domain"/>
    <property type="match status" value="1"/>
</dbReference>
<organism evidence="2 3">
    <name type="scientific">Lolium multiflorum</name>
    <name type="common">Italian ryegrass</name>
    <name type="synonym">Lolium perenne subsp. multiflorum</name>
    <dbReference type="NCBI Taxonomy" id="4521"/>
    <lineage>
        <taxon>Eukaryota</taxon>
        <taxon>Viridiplantae</taxon>
        <taxon>Streptophyta</taxon>
        <taxon>Embryophyta</taxon>
        <taxon>Tracheophyta</taxon>
        <taxon>Spermatophyta</taxon>
        <taxon>Magnoliopsida</taxon>
        <taxon>Liliopsida</taxon>
        <taxon>Poales</taxon>
        <taxon>Poaceae</taxon>
        <taxon>BOP clade</taxon>
        <taxon>Pooideae</taxon>
        <taxon>Poodae</taxon>
        <taxon>Poeae</taxon>
        <taxon>Poeae Chloroplast Group 2 (Poeae type)</taxon>
        <taxon>Loliodinae</taxon>
        <taxon>Loliinae</taxon>
        <taxon>Lolium</taxon>
    </lineage>
</organism>
<evidence type="ECO:0000259" key="1">
    <source>
        <dbReference type="PROSITE" id="PS50181"/>
    </source>
</evidence>
<gene>
    <name evidence="2" type="ORF">QYE76_019415</name>
</gene>
<protein>
    <recommendedName>
        <fullName evidence="1">F-box domain-containing protein</fullName>
    </recommendedName>
</protein>
<accession>A0AAD8R319</accession>
<feature type="domain" description="F-box" evidence="1">
    <location>
        <begin position="2"/>
        <end position="41"/>
    </location>
</feature>